<comment type="caution">
    <text evidence="1">The sequence shown here is derived from an EMBL/GenBank/DDBJ whole genome shotgun (WGS) entry which is preliminary data.</text>
</comment>
<evidence type="ECO:0000313" key="2">
    <source>
        <dbReference type="Proteomes" id="UP001595868"/>
    </source>
</evidence>
<organism evidence="1 2">
    <name type="scientific">Micromonospora zhanjiangensis</name>
    <dbReference type="NCBI Taxonomy" id="1522057"/>
    <lineage>
        <taxon>Bacteria</taxon>
        <taxon>Bacillati</taxon>
        <taxon>Actinomycetota</taxon>
        <taxon>Actinomycetes</taxon>
        <taxon>Micromonosporales</taxon>
        <taxon>Micromonosporaceae</taxon>
        <taxon>Micromonospora</taxon>
    </lineage>
</organism>
<dbReference type="Proteomes" id="UP001595868">
    <property type="component" value="Unassembled WGS sequence"/>
</dbReference>
<protein>
    <submittedName>
        <fullName evidence="1">Uncharacterized protein</fullName>
    </submittedName>
</protein>
<dbReference type="EMBL" id="JBHSBN010000008">
    <property type="protein sequence ID" value="MFC4107209.1"/>
    <property type="molecule type" value="Genomic_DNA"/>
</dbReference>
<dbReference type="RefSeq" id="WP_377545841.1">
    <property type="nucleotide sequence ID" value="NZ_JBHSBN010000008.1"/>
</dbReference>
<name>A0ABV8KM91_9ACTN</name>
<proteinExistence type="predicted"/>
<accession>A0ABV8KM91</accession>
<sequence>MTAPLARTNEEAHLFLELHPCPCGEPDFEPTSSLSQVGDDWICRYSGECAACGRPRAYEFRQPAEITIPDETVWADGDRPSELLDAGEWLWVADTYASRSTDHFNLSASARRQLRTDLLAARAAVLEVLKFLPGDAGEVPDTAFWSERGRAVRDAEPGRFGRVRLEAARAAYDRMLAELADSEEGDAW</sequence>
<gene>
    <name evidence="1" type="ORF">ACFOX0_14905</name>
</gene>
<evidence type="ECO:0000313" key="1">
    <source>
        <dbReference type="EMBL" id="MFC4107209.1"/>
    </source>
</evidence>
<reference evidence="2" key="1">
    <citation type="journal article" date="2019" name="Int. J. Syst. Evol. Microbiol.">
        <title>The Global Catalogue of Microorganisms (GCM) 10K type strain sequencing project: providing services to taxonomists for standard genome sequencing and annotation.</title>
        <authorList>
            <consortium name="The Broad Institute Genomics Platform"/>
            <consortium name="The Broad Institute Genome Sequencing Center for Infectious Disease"/>
            <person name="Wu L."/>
            <person name="Ma J."/>
        </authorList>
    </citation>
    <scope>NUCLEOTIDE SEQUENCE [LARGE SCALE GENOMIC DNA]</scope>
    <source>
        <strain evidence="2">2902at01</strain>
    </source>
</reference>
<keyword evidence="2" id="KW-1185">Reference proteome</keyword>